<keyword evidence="1" id="KW-0812">Transmembrane</keyword>
<sequence length="318" mass="36975">MNNIYWLWEIPLAILSFVFYKIMKLVIGILFTVYLAVNKTKASQWRFFSEKMIAAPLILPVLMTKGPRWNTHAVIGTLGPFKVEQEFALDIESANNSAGSWIAVVYSFPTYKTITSLESNKIACDNKWYSVKLKPGKYTLGVRYYNRSENLQLPAIKVDGNDFVAPQVMPSDVNNFYYDLIKAKNWFYFSLHYYIFTILKLRGILPESFIRGEYLPVGAPDTFFAYNYLEKQQQLQLDIDAEIVNNCNIYFTLYDRSSLPLIWEQITTTNYNLAAPESNSYYLLRIRPKPELSDIKTDYNFQVVKKDNLVQQSKICMN</sequence>
<reference evidence="2 3" key="1">
    <citation type="submission" date="2019-01" db="EMBL/GenBank/DDBJ databases">
        <authorList>
            <person name="Brito A."/>
        </authorList>
    </citation>
    <scope>NUCLEOTIDE SEQUENCE [LARGE SCALE GENOMIC DNA]</scope>
    <source>
        <strain evidence="2">1</strain>
    </source>
</reference>
<dbReference type="OrthoDB" id="459468at2"/>
<dbReference type="RefSeq" id="WP_144876051.1">
    <property type="nucleotide sequence ID" value="NZ_LR214365.1"/>
</dbReference>
<evidence type="ECO:0000256" key="1">
    <source>
        <dbReference type="SAM" id="Phobius"/>
    </source>
</evidence>
<feature type="transmembrane region" description="Helical" evidence="1">
    <location>
        <begin position="12"/>
        <end position="37"/>
    </location>
</feature>
<gene>
    <name evidence="2" type="ORF">H1P_6310011</name>
</gene>
<dbReference type="AlphaFoldDB" id="A0A563W1S5"/>
<organism evidence="2 3">
    <name type="scientific">Hyella patelloides LEGE 07179</name>
    <dbReference type="NCBI Taxonomy" id="945734"/>
    <lineage>
        <taxon>Bacteria</taxon>
        <taxon>Bacillati</taxon>
        <taxon>Cyanobacteriota</taxon>
        <taxon>Cyanophyceae</taxon>
        <taxon>Pleurocapsales</taxon>
        <taxon>Hyellaceae</taxon>
        <taxon>Hyella</taxon>
    </lineage>
</organism>
<keyword evidence="1" id="KW-1133">Transmembrane helix</keyword>
<dbReference type="InterPro" id="IPR046180">
    <property type="entry name" value="DUF6208"/>
</dbReference>
<dbReference type="Proteomes" id="UP000320055">
    <property type="component" value="Unassembled WGS sequence"/>
</dbReference>
<dbReference type="Pfam" id="PF19713">
    <property type="entry name" value="DUF6208"/>
    <property type="match status" value="1"/>
</dbReference>
<accession>A0A563W1S5</accession>
<protein>
    <submittedName>
        <fullName evidence="2">Uncharacterized protein</fullName>
    </submittedName>
</protein>
<proteinExistence type="predicted"/>
<keyword evidence="1" id="KW-0472">Membrane</keyword>
<dbReference type="EMBL" id="CAACVJ010000592">
    <property type="protein sequence ID" value="VEP17664.1"/>
    <property type="molecule type" value="Genomic_DNA"/>
</dbReference>
<keyword evidence="3" id="KW-1185">Reference proteome</keyword>
<evidence type="ECO:0000313" key="2">
    <source>
        <dbReference type="EMBL" id="VEP17664.1"/>
    </source>
</evidence>
<evidence type="ECO:0000313" key="3">
    <source>
        <dbReference type="Proteomes" id="UP000320055"/>
    </source>
</evidence>
<name>A0A563W1S5_9CYAN</name>